<protein>
    <recommendedName>
        <fullName evidence="6">Choline transporter-like protein</fullName>
    </recommendedName>
</protein>
<proteinExistence type="inferred from homology"/>
<reference evidence="7 8" key="1">
    <citation type="journal article" date="2016" name="Sci. Rep.">
        <title>The genome sequence of the outbreeding globe artichoke constructed de novo incorporating a phase-aware low-pass sequencing strategy of F1 progeny.</title>
        <authorList>
            <person name="Scaglione D."/>
            <person name="Reyes-Chin-Wo S."/>
            <person name="Acquadro A."/>
            <person name="Froenicke L."/>
            <person name="Portis E."/>
            <person name="Beitel C."/>
            <person name="Tirone M."/>
            <person name="Mauro R."/>
            <person name="Lo Monaco A."/>
            <person name="Mauromicale G."/>
            <person name="Faccioli P."/>
            <person name="Cattivelli L."/>
            <person name="Rieseberg L."/>
            <person name="Michelmore R."/>
            <person name="Lanteri S."/>
        </authorList>
    </citation>
    <scope>NUCLEOTIDE SEQUENCE [LARGE SCALE GENOMIC DNA]</scope>
    <source>
        <strain evidence="7">2C</strain>
    </source>
</reference>
<evidence type="ECO:0000313" key="7">
    <source>
        <dbReference type="EMBL" id="KVH89532.1"/>
    </source>
</evidence>
<organism evidence="7 8">
    <name type="scientific">Cynara cardunculus var. scolymus</name>
    <name type="common">Globe artichoke</name>
    <name type="synonym">Cynara scolymus</name>
    <dbReference type="NCBI Taxonomy" id="59895"/>
    <lineage>
        <taxon>Eukaryota</taxon>
        <taxon>Viridiplantae</taxon>
        <taxon>Streptophyta</taxon>
        <taxon>Embryophyta</taxon>
        <taxon>Tracheophyta</taxon>
        <taxon>Spermatophyta</taxon>
        <taxon>Magnoliopsida</taxon>
        <taxon>eudicotyledons</taxon>
        <taxon>Gunneridae</taxon>
        <taxon>Pentapetalae</taxon>
        <taxon>asterids</taxon>
        <taxon>campanulids</taxon>
        <taxon>Asterales</taxon>
        <taxon>Asteraceae</taxon>
        <taxon>Carduoideae</taxon>
        <taxon>Cardueae</taxon>
        <taxon>Carduinae</taxon>
        <taxon>Cynara</taxon>
    </lineage>
</organism>
<feature type="transmembrane region" description="Helical" evidence="6">
    <location>
        <begin position="280"/>
        <end position="298"/>
    </location>
</feature>
<evidence type="ECO:0000256" key="2">
    <source>
        <dbReference type="ARBA" id="ARBA00007168"/>
    </source>
</evidence>
<dbReference type="OMA" id="KEEFYYG"/>
<keyword evidence="4 6" id="KW-1133">Transmembrane helix</keyword>
<evidence type="ECO:0000256" key="6">
    <source>
        <dbReference type="RuleBase" id="RU368066"/>
    </source>
</evidence>
<keyword evidence="3 6" id="KW-0812">Transmembrane</keyword>
<feature type="transmembrane region" description="Helical" evidence="6">
    <location>
        <begin position="413"/>
        <end position="435"/>
    </location>
</feature>
<dbReference type="EMBL" id="LEKV01005205">
    <property type="protein sequence ID" value="KVH89532.1"/>
    <property type="molecule type" value="Genomic_DNA"/>
</dbReference>
<evidence type="ECO:0000256" key="5">
    <source>
        <dbReference type="ARBA" id="ARBA00023136"/>
    </source>
</evidence>
<feature type="transmembrane region" description="Helical" evidence="6">
    <location>
        <begin position="455"/>
        <end position="475"/>
    </location>
</feature>
<dbReference type="GO" id="GO:0022857">
    <property type="term" value="F:transmembrane transporter activity"/>
    <property type="evidence" value="ECO:0007669"/>
    <property type="project" value="UniProtKB-UniRule"/>
</dbReference>
<evidence type="ECO:0000256" key="3">
    <source>
        <dbReference type="ARBA" id="ARBA00022692"/>
    </source>
</evidence>
<dbReference type="PANTHER" id="PTHR12385:SF92">
    <property type="entry name" value="CHOLINE TRANSPORTER-LIKE PROTEIN"/>
    <property type="match status" value="1"/>
</dbReference>
<dbReference type="Proteomes" id="UP000243975">
    <property type="component" value="Unassembled WGS sequence"/>
</dbReference>
<evidence type="ECO:0000256" key="1">
    <source>
        <dbReference type="ARBA" id="ARBA00004141"/>
    </source>
</evidence>
<evidence type="ECO:0000313" key="8">
    <source>
        <dbReference type="Proteomes" id="UP000243975"/>
    </source>
</evidence>
<keyword evidence="8" id="KW-1185">Reference proteome</keyword>
<gene>
    <name evidence="7" type="ORF">Ccrd_008472</name>
</gene>
<feature type="transmembrane region" description="Helical" evidence="6">
    <location>
        <begin position="310"/>
        <end position="332"/>
    </location>
</feature>
<comment type="function">
    <text evidence="6">Choline transporter.</text>
</comment>
<dbReference type="AlphaFoldDB" id="A0A124SB48"/>
<dbReference type="PANTHER" id="PTHR12385">
    <property type="entry name" value="CHOLINE TRANSPORTER-LIKE (SLC FAMILY 44)"/>
    <property type="match status" value="1"/>
</dbReference>
<feature type="transmembrane region" description="Helical" evidence="6">
    <location>
        <begin position="194"/>
        <end position="213"/>
    </location>
</feature>
<evidence type="ECO:0000256" key="4">
    <source>
        <dbReference type="ARBA" id="ARBA00022989"/>
    </source>
</evidence>
<comment type="caution">
    <text evidence="7">The sequence shown here is derived from an EMBL/GenBank/DDBJ whole genome shotgun (WGS) entry which is preliminary data.</text>
</comment>
<dbReference type="Gramene" id="KVH89532">
    <property type="protein sequence ID" value="KVH89532"/>
    <property type="gene ID" value="Ccrd_008472"/>
</dbReference>
<feature type="transmembrane region" description="Helical" evidence="6">
    <location>
        <begin position="219"/>
        <end position="244"/>
    </location>
</feature>
<comment type="subcellular location">
    <subcellularLocation>
        <location evidence="6">Cell membrane</location>
        <topology evidence="6">Multi-pass membrane protein</topology>
    </subcellularLocation>
    <subcellularLocation>
        <location evidence="1">Membrane</location>
        <topology evidence="1">Multi-pass membrane protein</topology>
    </subcellularLocation>
</comment>
<dbReference type="GO" id="GO:0005886">
    <property type="term" value="C:plasma membrane"/>
    <property type="evidence" value="ECO:0007669"/>
    <property type="project" value="UniProtKB-SubCell"/>
</dbReference>
<sequence>MRVSLGAVIGRYPFPSSTNDGQNQNLETDDVIRHGRKCRDLPFLVFFIVFWIALIVNSSFGFYKGNPLRLTHGLDYKGNVCGDKHGSPNLHGLGVRYWVNPNQVFESGFKDSHADLEDFKSICLKDCPMPSEDTLKWVCNYPEGDDIRLSMDQWLNLVITFIPSAGWIGNDAISPIIGKHDPYYHLSGRERGHLHFVAALMTIVMAVASKIIGEVRALIIFPIMPYALLAIFYMIWISATLYLLSSGQVIRDRCNANCCAYDLRLKQVNCERCCGHTIHYTPHIGLAIAFHLFGWYWVTQFVKAFSSTRLVRYNIGSVAAGSLIVSFVESSGRILKPLRRKLMDVDVSTHNRLGKALSVSSHYALTFIEWVIRSVNHNAYIMIAITGESFFAASAMATELIRNNILRIGKVNVIGNVILFLGKLCVSLASALFAFLMLDTHAYKSAHNKVSSPLIPVLVCWGLGFVVATLFFAVVEVSIDTILLSYCQDSEGHRGTTQYAAPLLLETLDDQNEHDQ</sequence>
<feature type="transmembrane region" description="Helical" evidence="6">
    <location>
        <begin position="43"/>
        <end position="63"/>
    </location>
</feature>
<accession>A0A124SB48</accession>
<dbReference type="Pfam" id="PF04515">
    <property type="entry name" value="Choline_transpo"/>
    <property type="match status" value="2"/>
</dbReference>
<name>A0A124SB48_CYNCS</name>
<comment type="similarity">
    <text evidence="2 6">Belongs to the CTL (choline transporter-like) family.</text>
</comment>
<keyword evidence="5 6" id="KW-0472">Membrane</keyword>
<dbReference type="InterPro" id="IPR007603">
    <property type="entry name" value="Choline_transptr-like"/>
</dbReference>